<dbReference type="Pfam" id="PF07396">
    <property type="entry name" value="Porin_O_P"/>
    <property type="match status" value="1"/>
</dbReference>
<protein>
    <recommendedName>
        <fullName evidence="4">Phosphate-selective porin O/P</fullName>
    </recommendedName>
</protein>
<keyword evidence="1" id="KW-0732">Signal</keyword>
<dbReference type="SUPFAM" id="SSF56935">
    <property type="entry name" value="Porins"/>
    <property type="match status" value="1"/>
</dbReference>
<evidence type="ECO:0000256" key="1">
    <source>
        <dbReference type="SAM" id="SignalP"/>
    </source>
</evidence>
<sequence>MNRYLLILVFTFSTFFNAYAQEAVKKDSTTKAKITMKGLFQARYLFSGNKNIDLNGLQHPDGKAVYNDFDIKRARLQFTSKISDRTDVVLLLNLADFKSDPKNKVLENAYITYRVDDYVNLKMGQFRPAFGLEDMYPVDVIKSMDYSNQYTAFGNNGWQSFQIGASIYGATHGEIPVKYEFSIVNGNGRNQVMDSDNGKHFSSRVEFGLQKSMNIKLGLNGGLATVNGDGVYATGIDLSGVIPLGKKWSLEIETEYKQGDNHVLYFGLDSAKRVGALNKYQMRGVYILPNLRYAINYHRLSSLEISCRYENFNNDYRHAETANPRQTWTPMISAEFLKAYSARIQIGVNIDRYKRNIPATTQYNNSLFIVQVQSRL</sequence>
<proteinExistence type="predicted"/>
<gene>
    <name evidence="2" type="ORF">HDF25_002920</name>
</gene>
<feature type="chain" id="PRO_5030928298" description="Phosphate-selective porin O/P" evidence="1">
    <location>
        <begin position="21"/>
        <end position="376"/>
    </location>
</feature>
<evidence type="ECO:0000313" key="3">
    <source>
        <dbReference type="Proteomes" id="UP000521017"/>
    </source>
</evidence>
<dbReference type="RefSeq" id="WP_184625868.1">
    <property type="nucleotide sequence ID" value="NZ_JACHCC010000007.1"/>
</dbReference>
<dbReference type="EMBL" id="JACHCC010000007">
    <property type="protein sequence ID" value="MBB6500761.1"/>
    <property type="molecule type" value="Genomic_DNA"/>
</dbReference>
<organism evidence="2 3">
    <name type="scientific">Pedobacter cryoconitis</name>
    <dbReference type="NCBI Taxonomy" id="188932"/>
    <lineage>
        <taxon>Bacteria</taxon>
        <taxon>Pseudomonadati</taxon>
        <taxon>Bacteroidota</taxon>
        <taxon>Sphingobacteriia</taxon>
        <taxon>Sphingobacteriales</taxon>
        <taxon>Sphingobacteriaceae</taxon>
        <taxon>Pedobacter</taxon>
    </lineage>
</organism>
<evidence type="ECO:0000313" key="2">
    <source>
        <dbReference type="EMBL" id="MBB6500761.1"/>
    </source>
</evidence>
<dbReference type="InterPro" id="IPR023614">
    <property type="entry name" value="Porin_dom_sf"/>
</dbReference>
<comment type="caution">
    <text evidence="2">The sequence shown here is derived from an EMBL/GenBank/DDBJ whole genome shotgun (WGS) entry which is preliminary data.</text>
</comment>
<dbReference type="AlphaFoldDB" id="A0A7X0MJ95"/>
<reference evidence="2 3" key="1">
    <citation type="submission" date="2020-08" db="EMBL/GenBank/DDBJ databases">
        <title>Genomic Encyclopedia of Type Strains, Phase IV (KMG-V): Genome sequencing to study the core and pangenomes of soil and plant-associated prokaryotes.</title>
        <authorList>
            <person name="Whitman W."/>
        </authorList>
    </citation>
    <scope>NUCLEOTIDE SEQUENCE [LARGE SCALE GENOMIC DNA]</scope>
    <source>
        <strain evidence="2 3">M2T3</strain>
    </source>
</reference>
<name>A0A7X0MJ95_9SPHI</name>
<dbReference type="Proteomes" id="UP000521017">
    <property type="component" value="Unassembled WGS sequence"/>
</dbReference>
<evidence type="ECO:0008006" key="4">
    <source>
        <dbReference type="Google" id="ProtNLM"/>
    </source>
</evidence>
<dbReference type="Gene3D" id="2.40.160.10">
    <property type="entry name" value="Porin"/>
    <property type="match status" value="1"/>
</dbReference>
<feature type="signal peptide" evidence="1">
    <location>
        <begin position="1"/>
        <end position="20"/>
    </location>
</feature>
<accession>A0A7X0MJ95</accession>
<dbReference type="InterPro" id="IPR010870">
    <property type="entry name" value="Porin_O/P"/>
</dbReference>